<evidence type="ECO:0000259" key="8">
    <source>
        <dbReference type="Pfam" id="PF14738"/>
    </source>
</evidence>
<name>A0AA88STS6_TACVA</name>
<evidence type="ECO:0000313" key="10">
    <source>
        <dbReference type="Proteomes" id="UP001187315"/>
    </source>
</evidence>
<dbReference type="Proteomes" id="UP001187315">
    <property type="component" value="Unassembled WGS sequence"/>
</dbReference>
<evidence type="ECO:0000256" key="1">
    <source>
        <dbReference type="ARBA" id="ARBA00004430"/>
    </source>
</evidence>
<keyword evidence="4" id="KW-0966">Cell projection</keyword>
<sequence>MSISVTRTVIKKNEGKRGFRAQRTYDYLYDPVFTVSAETDHIQASCKAKGNVYHVRKVPEFNSMFSDLPHHPRFTLHLNAADPVPAFINRRWRGHAEQRRETLQTLAGVLPGVQLHKPKSEDVTGADHWKFFKRPLIPFAQQIPADVIFALPKVDSHITQQDISERMESSFQRTVGVQTDYRDSEAQTDPYSPEYILHPGAAIPEILSLATFSWGHGLPAGLDEVEMIERARQKRAWEATLPPLSDPTQLDKRKRMMDEMERKEWAFREQEIEKLQQTRLALLVRFLQERESKQNKATVHRLDEHFSKLQREKEKKFQKIRNNYALSLRKLMAKRKTLEGKLTKRDVITEHLDYGSQTYAPLSRHGVFPDRHSQSNVKSHFLDTYQGLLELEAGLPHSVQEPQIKIPRPKKNKGFISRSDRREIELLKTYEALKDKKVQVEEKKPLRFLYRVEKPVHRPPTPEVDVPPEGDEEKELAVIFLQKLIRGTAIQTQMLEGVEKHLELIQELRTTHSLQREEQELQRADKQVTQALQRQHELTESRTAQIQSFVDGLSGEVIGDMLDFLSKELVRLQEERRIHAYMLLAERDRRLREAEESGRRQVEERRRREEDEIFRQVMKVHQATVDLYLEDVILHSIDQTAEAQAREEIHQFAEELNNITYAMEEMRNNEQSEEIVAQLVYSFLIPEVQKVTARERVKQSQRRHLHAAHSLIHDTDSSSTSPQLLSPTSKASTSLLSQIVEQVEEVSHNSDRHQENEHTD</sequence>
<feature type="domain" description="CFAP91" evidence="8">
    <location>
        <begin position="177"/>
        <end position="330"/>
    </location>
</feature>
<feature type="region of interest" description="Disordered" evidence="7">
    <location>
        <begin position="696"/>
        <end position="731"/>
    </location>
</feature>
<dbReference type="Pfam" id="PF14738">
    <property type="entry name" value="CFAP91"/>
    <property type="match status" value="1"/>
</dbReference>
<evidence type="ECO:0000256" key="2">
    <source>
        <dbReference type="ARBA" id="ARBA00022490"/>
    </source>
</evidence>
<dbReference type="InterPro" id="IPR026720">
    <property type="entry name" value="CFAP91"/>
</dbReference>
<comment type="similarity">
    <text evidence="5">Belongs to the CFAP91 family.</text>
</comment>
<organism evidence="9 10">
    <name type="scientific">Tachysurus vachellii</name>
    <name type="common">Darkbarbel catfish</name>
    <name type="synonym">Pelteobagrus vachellii</name>
    <dbReference type="NCBI Taxonomy" id="175792"/>
    <lineage>
        <taxon>Eukaryota</taxon>
        <taxon>Metazoa</taxon>
        <taxon>Chordata</taxon>
        <taxon>Craniata</taxon>
        <taxon>Vertebrata</taxon>
        <taxon>Euteleostomi</taxon>
        <taxon>Actinopterygii</taxon>
        <taxon>Neopterygii</taxon>
        <taxon>Teleostei</taxon>
        <taxon>Ostariophysi</taxon>
        <taxon>Siluriformes</taxon>
        <taxon>Bagridae</taxon>
        <taxon>Tachysurus</taxon>
    </lineage>
</organism>
<evidence type="ECO:0000256" key="3">
    <source>
        <dbReference type="ARBA" id="ARBA00023212"/>
    </source>
</evidence>
<evidence type="ECO:0000256" key="4">
    <source>
        <dbReference type="ARBA" id="ARBA00023273"/>
    </source>
</evidence>
<keyword evidence="3" id="KW-0206">Cytoskeleton</keyword>
<dbReference type="EMBL" id="JAVHJS010000008">
    <property type="protein sequence ID" value="KAK2849765.1"/>
    <property type="molecule type" value="Genomic_DNA"/>
</dbReference>
<comment type="subcellular location">
    <subcellularLocation>
        <location evidence="1">Cytoplasm</location>
        <location evidence="1">Cytoskeleton</location>
        <location evidence="1">Cilium axoneme</location>
    </subcellularLocation>
</comment>
<evidence type="ECO:0000256" key="6">
    <source>
        <dbReference type="ARBA" id="ARBA00029555"/>
    </source>
</evidence>
<keyword evidence="10" id="KW-1185">Reference proteome</keyword>
<evidence type="ECO:0000256" key="7">
    <source>
        <dbReference type="SAM" id="MobiDB-lite"/>
    </source>
</evidence>
<reference evidence="9" key="1">
    <citation type="submission" date="2023-08" db="EMBL/GenBank/DDBJ databases">
        <title>Pelteobagrus vachellii genome.</title>
        <authorList>
            <person name="Liu H."/>
        </authorList>
    </citation>
    <scope>NUCLEOTIDE SEQUENCE</scope>
    <source>
        <strain evidence="9">PRFRI_2022a</strain>
        <tissue evidence="9">Muscle</tissue>
    </source>
</reference>
<dbReference type="PANTHER" id="PTHR22455">
    <property type="entry name" value="CILIA- AND FLAGELLA-ASSOCIATED PROTEIN 91"/>
    <property type="match status" value="1"/>
</dbReference>
<gene>
    <name evidence="9" type="ORF">Q7C36_008548</name>
</gene>
<dbReference type="GO" id="GO:0005930">
    <property type="term" value="C:axoneme"/>
    <property type="evidence" value="ECO:0007669"/>
    <property type="project" value="UniProtKB-SubCell"/>
</dbReference>
<dbReference type="AlphaFoldDB" id="A0AA88STS6"/>
<evidence type="ECO:0000256" key="5">
    <source>
        <dbReference type="ARBA" id="ARBA00029468"/>
    </source>
</evidence>
<comment type="caution">
    <text evidence="9">The sequence shown here is derived from an EMBL/GenBank/DDBJ whole genome shotgun (WGS) entry which is preliminary data.</text>
</comment>
<protein>
    <recommendedName>
        <fullName evidence="6">Cilia- and flagella-associated protein 91</fullName>
    </recommendedName>
</protein>
<keyword evidence="2" id="KW-0963">Cytoplasm</keyword>
<dbReference type="PANTHER" id="PTHR22455:SF10">
    <property type="entry name" value="CILIA- AND FLAGELLA-ASSOCIATED PROTEIN 91"/>
    <property type="match status" value="1"/>
</dbReference>
<feature type="compositionally biased region" description="Low complexity" evidence="7">
    <location>
        <begin position="717"/>
        <end position="729"/>
    </location>
</feature>
<accession>A0AA88STS6</accession>
<dbReference type="InterPro" id="IPR032840">
    <property type="entry name" value="CFAP91_dom"/>
</dbReference>
<evidence type="ECO:0000313" key="9">
    <source>
        <dbReference type="EMBL" id="KAK2849765.1"/>
    </source>
</evidence>
<proteinExistence type="inferred from homology"/>